<evidence type="ECO:0000313" key="4">
    <source>
        <dbReference type="Proteomes" id="UP000467130"/>
    </source>
</evidence>
<accession>A0A7I7Q6S7</accession>
<dbReference type="InterPro" id="IPR025110">
    <property type="entry name" value="AMP-bd_C"/>
</dbReference>
<evidence type="ECO:0000259" key="2">
    <source>
        <dbReference type="Pfam" id="PF13193"/>
    </source>
</evidence>
<dbReference type="AlphaFoldDB" id="A0A7I7Q6S7"/>
<protein>
    <recommendedName>
        <fullName evidence="5">ATP-dependent acyl-CoA ligase</fullName>
    </recommendedName>
</protein>
<dbReference type="GO" id="GO:0016878">
    <property type="term" value="F:acid-thiol ligase activity"/>
    <property type="evidence" value="ECO:0007669"/>
    <property type="project" value="UniProtKB-ARBA"/>
</dbReference>
<gene>
    <name evidence="3" type="ORF">MSTO_22590</name>
</gene>
<proteinExistence type="predicted"/>
<dbReference type="Gene3D" id="3.30.300.30">
    <property type="match status" value="1"/>
</dbReference>
<dbReference type="KEGG" id="msto:MSTO_22590"/>
<dbReference type="SUPFAM" id="SSF56801">
    <property type="entry name" value="Acetyl-CoA synthetase-like"/>
    <property type="match status" value="1"/>
</dbReference>
<dbReference type="Pfam" id="PF13193">
    <property type="entry name" value="AMP-binding_C"/>
    <property type="match status" value="1"/>
</dbReference>
<sequence length="264" mass="29564">MLASTPGPDDRGHGVRAMVVSPMAPDSQARFRRRFDIEPWTQIYGQTECVPLAFTPAGERTDAKGVGRPAPDLEVRLFDDHDLEVREGGVGEICFRGREAFTMFDGYWEDPEATQQACAGGWYHSGDLGRILPSGELEFVDRKKDSMRRRGENVSSMELEAAIAEHPAVIEVAVHAVPCEQTEDDIKACIVFRPGVQPDAGELFEFFRNKLPYFMIPRYVDIVDELPKNAVGRVMKHVLREKTNTPTLDFTALGLAVARTERRV</sequence>
<evidence type="ECO:0000259" key="1">
    <source>
        <dbReference type="Pfam" id="PF00501"/>
    </source>
</evidence>
<reference evidence="3 4" key="1">
    <citation type="journal article" date="2019" name="Emerg. Microbes Infect.">
        <title>Comprehensive subspecies identification of 175 nontuberculous mycobacteria species based on 7547 genomic profiles.</title>
        <authorList>
            <person name="Matsumoto Y."/>
            <person name="Kinjo T."/>
            <person name="Motooka D."/>
            <person name="Nabeya D."/>
            <person name="Jung N."/>
            <person name="Uechi K."/>
            <person name="Horii T."/>
            <person name="Iida T."/>
            <person name="Fujita J."/>
            <person name="Nakamura S."/>
        </authorList>
    </citation>
    <scope>NUCLEOTIDE SEQUENCE [LARGE SCALE GENOMIC DNA]</scope>
    <source>
        <strain evidence="3 4">JCM 17783</strain>
    </source>
</reference>
<evidence type="ECO:0000313" key="3">
    <source>
        <dbReference type="EMBL" id="BBY22054.1"/>
    </source>
</evidence>
<keyword evidence="4" id="KW-1185">Reference proteome</keyword>
<dbReference type="EMBL" id="AP022587">
    <property type="protein sequence ID" value="BBY22054.1"/>
    <property type="molecule type" value="Genomic_DNA"/>
</dbReference>
<dbReference type="Gene3D" id="3.40.50.12780">
    <property type="entry name" value="N-terminal domain of ligase-like"/>
    <property type="match status" value="1"/>
</dbReference>
<dbReference type="InterPro" id="IPR000873">
    <property type="entry name" value="AMP-dep_synth/lig_dom"/>
</dbReference>
<feature type="domain" description="AMP-binding enzyme C-terminal" evidence="2">
    <location>
        <begin position="158"/>
        <end position="232"/>
    </location>
</feature>
<evidence type="ECO:0008006" key="5">
    <source>
        <dbReference type="Google" id="ProtNLM"/>
    </source>
</evidence>
<dbReference type="PANTHER" id="PTHR43767:SF1">
    <property type="entry name" value="NONRIBOSOMAL PEPTIDE SYNTHASE PES1 (EUROFUNG)-RELATED"/>
    <property type="match status" value="1"/>
</dbReference>
<dbReference type="Proteomes" id="UP000467130">
    <property type="component" value="Chromosome"/>
</dbReference>
<name>A0A7I7Q6S7_9MYCO</name>
<dbReference type="InterPro" id="IPR045851">
    <property type="entry name" value="AMP-bd_C_sf"/>
</dbReference>
<organism evidence="3 4">
    <name type="scientific">Mycobacterium stomatepiae</name>
    <dbReference type="NCBI Taxonomy" id="470076"/>
    <lineage>
        <taxon>Bacteria</taxon>
        <taxon>Bacillati</taxon>
        <taxon>Actinomycetota</taxon>
        <taxon>Actinomycetes</taxon>
        <taxon>Mycobacteriales</taxon>
        <taxon>Mycobacteriaceae</taxon>
        <taxon>Mycobacterium</taxon>
        <taxon>Mycobacterium simiae complex</taxon>
    </lineage>
</organism>
<feature type="domain" description="AMP-dependent synthetase/ligase" evidence="1">
    <location>
        <begin position="9"/>
        <end position="108"/>
    </location>
</feature>
<dbReference type="Pfam" id="PF00501">
    <property type="entry name" value="AMP-binding"/>
    <property type="match status" value="1"/>
</dbReference>
<dbReference type="InterPro" id="IPR042099">
    <property type="entry name" value="ANL_N_sf"/>
</dbReference>
<dbReference type="InterPro" id="IPR050237">
    <property type="entry name" value="ATP-dep_AMP-bd_enzyme"/>
</dbReference>
<dbReference type="PANTHER" id="PTHR43767">
    <property type="entry name" value="LONG-CHAIN-FATTY-ACID--COA LIGASE"/>
    <property type="match status" value="1"/>
</dbReference>